<reference evidence="1" key="2">
    <citation type="submission" date="2023-02" db="EMBL/GenBank/DDBJ databases">
        <authorList>
            <person name="Rayyan A."/>
            <person name="Meyer T."/>
            <person name="Kyndt J.A."/>
        </authorList>
    </citation>
    <scope>NUCLEOTIDE SEQUENCE</scope>
    <source>
        <strain evidence="1">DSM 9987</strain>
    </source>
</reference>
<protein>
    <submittedName>
        <fullName evidence="1">Uncharacterized protein</fullName>
    </submittedName>
</protein>
<accession>A0ABT5JCX4</accession>
<dbReference type="EMBL" id="JAQQLI010000026">
    <property type="protein sequence ID" value="MDC7787358.1"/>
    <property type="molecule type" value="Genomic_DNA"/>
</dbReference>
<evidence type="ECO:0000313" key="2">
    <source>
        <dbReference type="Proteomes" id="UP001165652"/>
    </source>
</evidence>
<sequence length="75" mass="7670">MTDGTPMADEPAALHRVAQGIIAARDARISALEVEVTRLSDIIARAKAAAISDGATVEGFVAALAAVQATLRGVR</sequence>
<proteinExistence type="predicted"/>
<reference evidence="1" key="1">
    <citation type="journal article" date="2023" name="Microbiol Resour">
        <title>Genome Sequences of Rhodoplanes serenus and Two Thermotolerant Strains, Rhodoplanes tepidamans and 'Rhodoplanes cryptolactis,' Further Refine the Genus.</title>
        <authorList>
            <person name="Rayyan A.A."/>
            <person name="Kyndt J.A."/>
        </authorList>
    </citation>
    <scope>NUCLEOTIDE SEQUENCE</scope>
    <source>
        <strain evidence="1">DSM 9987</strain>
    </source>
</reference>
<name>A0ABT5JCX4_RHOTP</name>
<comment type="caution">
    <text evidence="1">The sequence shown here is derived from an EMBL/GenBank/DDBJ whole genome shotgun (WGS) entry which is preliminary data.</text>
</comment>
<dbReference type="Proteomes" id="UP001165652">
    <property type="component" value="Unassembled WGS sequence"/>
</dbReference>
<evidence type="ECO:0000313" key="1">
    <source>
        <dbReference type="EMBL" id="MDC7787358.1"/>
    </source>
</evidence>
<dbReference type="RefSeq" id="WP_272778198.1">
    <property type="nucleotide sequence ID" value="NZ_JAQQLI010000026.1"/>
</dbReference>
<organism evidence="1 2">
    <name type="scientific">Rhodoplanes tepidamans</name>
    <name type="common">Rhodoplanes cryptolactis</name>
    <dbReference type="NCBI Taxonomy" id="200616"/>
    <lineage>
        <taxon>Bacteria</taxon>
        <taxon>Pseudomonadati</taxon>
        <taxon>Pseudomonadota</taxon>
        <taxon>Alphaproteobacteria</taxon>
        <taxon>Hyphomicrobiales</taxon>
        <taxon>Nitrobacteraceae</taxon>
        <taxon>Rhodoplanes</taxon>
    </lineage>
</organism>
<gene>
    <name evidence="1" type="ORF">PQJ73_16830</name>
</gene>
<keyword evidence="2" id="KW-1185">Reference proteome</keyword>